<dbReference type="InterPro" id="IPR027417">
    <property type="entry name" value="P-loop_NTPase"/>
</dbReference>
<reference evidence="2 3" key="1">
    <citation type="journal article" date="2014" name="Genome Announc.">
        <title>Draft Genome Sequence of Cytophaga fermentans JCM 21142T, a Facultative Anaerobe Isolated from Marine Mud.</title>
        <authorList>
            <person name="Starns D."/>
            <person name="Oshima K."/>
            <person name="Suda W."/>
            <person name="Iino T."/>
            <person name="Yuki M."/>
            <person name="Inoue J."/>
            <person name="Kitamura K."/>
            <person name="Iida T."/>
            <person name="Darby A."/>
            <person name="Hattori M."/>
            <person name="Ohkuma M."/>
        </authorList>
    </citation>
    <scope>NUCLEOTIDE SEQUENCE [LARGE SCALE GENOMIC DNA]</scope>
    <source>
        <strain evidence="2 3">JCM 21142</strain>
    </source>
</reference>
<dbReference type="Proteomes" id="UP000019402">
    <property type="component" value="Unassembled WGS sequence"/>
</dbReference>
<keyword evidence="2" id="KW-0418">Kinase</keyword>
<keyword evidence="2" id="KW-0808">Transferase</keyword>
<protein>
    <submittedName>
        <fullName evidence="2">Thymidylate kinase</fullName>
    </submittedName>
</protein>
<comment type="caution">
    <text evidence="2">The sequence shown here is derived from an EMBL/GenBank/DDBJ whole genome shotgun (WGS) entry which is preliminary data.</text>
</comment>
<dbReference type="Pfam" id="PF02223">
    <property type="entry name" value="Thymidylate_kin"/>
    <property type="match status" value="1"/>
</dbReference>
<dbReference type="InterPro" id="IPR039430">
    <property type="entry name" value="Thymidylate_kin-like_dom"/>
</dbReference>
<evidence type="ECO:0000313" key="3">
    <source>
        <dbReference type="Proteomes" id="UP000019402"/>
    </source>
</evidence>
<evidence type="ECO:0000259" key="1">
    <source>
        <dbReference type="Pfam" id="PF02223"/>
    </source>
</evidence>
<dbReference type="STRING" id="869213.GCA_000517085_00595"/>
<dbReference type="RefSeq" id="WP_027470606.1">
    <property type="nucleotide sequence ID" value="NZ_BAMD01000090.1"/>
</dbReference>
<dbReference type="AlphaFoldDB" id="W7YLL4"/>
<dbReference type="GO" id="GO:0016301">
    <property type="term" value="F:kinase activity"/>
    <property type="evidence" value="ECO:0007669"/>
    <property type="project" value="UniProtKB-KW"/>
</dbReference>
<proteinExistence type="predicted"/>
<organism evidence="2 3">
    <name type="scientific">Saccharicrinis fermentans DSM 9555 = JCM 21142</name>
    <dbReference type="NCBI Taxonomy" id="869213"/>
    <lineage>
        <taxon>Bacteria</taxon>
        <taxon>Pseudomonadati</taxon>
        <taxon>Bacteroidota</taxon>
        <taxon>Bacteroidia</taxon>
        <taxon>Marinilabiliales</taxon>
        <taxon>Marinilabiliaceae</taxon>
        <taxon>Saccharicrinis</taxon>
    </lineage>
</organism>
<dbReference type="Gene3D" id="3.40.50.300">
    <property type="entry name" value="P-loop containing nucleotide triphosphate hydrolases"/>
    <property type="match status" value="1"/>
</dbReference>
<dbReference type="OrthoDB" id="9774907at2"/>
<name>W7YLL4_9BACT</name>
<feature type="domain" description="Thymidylate kinase-like" evidence="1">
    <location>
        <begin position="7"/>
        <end position="138"/>
    </location>
</feature>
<dbReference type="SUPFAM" id="SSF52540">
    <property type="entry name" value="P-loop containing nucleoside triphosphate hydrolases"/>
    <property type="match status" value="1"/>
</dbReference>
<sequence length="223" mass="25639">MNYHIVFEGIDGSGKSSLINMVSEFLGDRNVKIINWFKNQKIRDIANVYNLSGKMTPDILLAIHASHTLSLLNEIKDHTDYIFLWDRYIYSSYASVVARGGETELASEVVRHFPKPNLVIYIKNQPEISYNRVLNRGEITFYEAGLDIIYRGSNLIQKFTDFKQGKINNTLIKLSFMTLMEEINRNLESILSSINVVHKITDFEINNSSQIKDVKKKIESIIS</sequence>
<dbReference type="EMBL" id="BAMD01000090">
    <property type="protein sequence ID" value="GAF05486.1"/>
    <property type="molecule type" value="Genomic_DNA"/>
</dbReference>
<gene>
    <name evidence="2" type="ORF">JCM21142_104221</name>
</gene>
<evidence type="ECO:0000313" key="2">
    <source>
        <dbReference type="EMBL" id="GAF05486.1"/>
    </source>
</evidence>
<dbReference type="eggNOG" id="COG0125">
    <property type="taxonomic scope" value="Bacteria"/>
</dbReference>
<keyword evidence="3" id="KW-1185">Reference proteome</keyword>
<accession>W7YLL4</accession>